<feature type="modified residue" description="4-aspartylphosphate" evidence="1">
    <location>
        <position position="64"/>
    </location>
</feature>
<dbReference type="NCBIfam" id="TIGR00254">
    <property type="entry name" value="GGDEF"/>
    <property type="match status" value="1"/>
</dbReference>
<dbReference type="InterPro" id="IPR000160">
    <property type="entry name" value="GGDEF_dom"/>
</dbReference>
<dbReference type="CDD" id="cd01949">
    <property type="entry name" value="GGDEF"/>
    <property type="match status" value="1"/>
</dbReference>
<dbReference type="Gene3D" id="3.40.50.2300">
    <property type="match status" value="1"/>
</dbReference>
<proteinExistence type="predicted"/>
<dbReference type="PROSITE" id="PS50110">
    <property type="entry name" value="RESPONSE_REGULATORY"/>
    <property type="match status" value="1"/>
</dbReference>
<dbReference type="InterPro" id="IPR052155">
    <property type="entry name" value="Biofilm_reg_signaling"/>
</dbReference>
<evidence type="ECO:0000259" key="3">
    <source>
        <dbReference type="PROSITE" id="PS50883"/>
    </source>
</evidence>
<dbReference type="PANTHER" id="PTHR44757:SF2">
    <property type="entry name" value="BIOFILM ARCHITECTURE MAINTENANCE PROTEIN MBAA"/>
    <property type="match status" value="1"/>
</dbReference>
<dbReference type="InterPro" id="IPR001789">
    <property type="entry name" value="Sig_transdc_resp-reg_receiver"/>
</dbReference>
<dbReference type="Gene3D" id="3.30.70.270">
    <property type="match status" value="1"/>
</dbReference>
<dbReference type="SUPFAM" id="SSF52172">
    <property type="entry name" value="CheY-like"/>
    <property type="match status" value="1"/>
</dbReference>
<keyword evidence="6" id="KW-1185">Reference proteome</keyword>
<dbReference type="InterPro" id="IPR058245">
    <property type="entry name" value="NreC/VraR/RcsB-like_REC"/>
</dbReference>
<dbReference type="SMART" id="SM00052">
    <property type="entry name" value="EAL"/>
    <property type="match status" value="1"/>
</dbReference>
<dbReference type="EMBL" id="JAPUBN010000015">
    <property type="protein sequence ID" value="MCZ2721942.1"/>
    <property type="molecule type" value="Genomic_DNA"/>
</dbReference>
<dbReference type="InterPro" id="IPR011006">
    <property type="entry name" value="CheY-like_superfamily"/>
</dbReference>
<dbReference type="CDD" id="cd01948">
    <property type="entry name" value="EAL"/>
    <property type="match status" value="1"/>
</dbReference>
<dbReference type="RefSeq" id="WP_269125149.1">
    <property type="nucleotide sequence ID" value="NZ_JAPUBN010000015.1"/>
</dbReference>
<evidence type="ECO:0000313" key="6">
    <source>
        <dbReference type="Proteomes" id="UP001149719"/>
    </source>
</evidence>
<organism evidence="5 6">
    <name type="scientific">Marinomonas phaeophyticola</name>
    <dbReference type="NCBI Taxonomy" id="3004091"/>
    <lineage>
        <taxon>Bacteria</taxon>
        <taxon>Pseudomonadati</taxon>
        <taxon>Pseudomonadota</taxon>
        <taxon>Gammaproteobacteria</taxon>
        <taxon>Oceanospirillales</taxon>
        <taxon>Oceanospirillaceae</taxon>
        <taxon>Marinomonas</taxon>
    </lineage>
</organism>
<dbReference type="PROSITE" id="PS50887">
    <property type="entry name" value="GGDEF"/>
    <property type="match status" value="1"/>
</dbReference>
<evidence type="ECO:0000259" key="2">
    <source>
        <dbReference type="PROSITE" id="PS50110"/>
    </source>
</evidence>
<dbReference type="Pfam" id="PF00990">
    <property type="entry name" value="GGDEF"/>
    <property type="match status" value="1"/>
</dbReference>
<dbReference type="SUPFAM" id="SSF141868">
    <property type="entry name" value="EAL domain-like"/>
    <property type="match status" value="1"/>
</dbReference>
<accession>A0ABT4JUA1</accession>
<dbReference type="SMART" id="SM00448">
    <property type="entry name" value="REC"/>
    <property type="match status" value="1"/>
</dbReference>
<protein>
    <submittedName>
        <fullName evidence="5">EAL domain-containing protein</fullName>
    </submittedName>
</protein>
<dbReference type="Pfam" id="PF00072">
    <property type="entry name" value="Response_reg"/>
    <property type="match status" value="1"/>
</dbReference>
<comment type="caution">
    <text evidence="5">The sequence shown here is derived from an EMBL/GenBank/DDBJ whole genome shotgun (WGS) entry which is preliminary data.</text>
</comment>
<dbReference type="SUPFAM" id="SSF55073">
    <property type="entry name" value="Nucleotide cyclase"/>
    <property type="match status" value="1"/>
</dbReference>
<dbReference type="Proteomes" id="UP001149719">
    <property type="component" value="Unassembled WGS sequence"/>
</dbReference>
<dbReference type="SMART" id="SM00267">
    <property type="entry name" value="GGDEF"/>
    <property type="match status" value="1"/>
</dbReference>
<feature type="domain" description="Response regulatory" evidence="2">
    <location>
        <begin position="13"/>
        <end position="129"/>
    </location>
</feature>
<reference evidence="5" key="1">
    <citation type="submission" date="2022-12" db="EMBL/GenBank/DDBJ databases">
        <title>Marinomonas 15G1-11 sp. nov, isolated from marine algae.</title>
        <authorList>
            <person name="Butt M."/>
            <person name="Choi D.G."/>
            <person name="Kim J.M."/>
            <person name="Lee J.K."/>
            <person name="Baek J.H."/>
            <person name="Jeon C.O."/>
        </authorList>
    </citation>
    <scope>NUCLEOTIDE SEQUENCE</scope>
    <source>
        <strain evidence="5">15G1-11</strain>
    </source>
</reference>
<dbReference type="Pfam" id="PF00563">
    <property type="entry name" value="EAL"/>
    <property type="match status" value="1"/>
</dbReference>
<sequence length="578" mass="65610">MNDINHNDIKPLSLLIVDDDDIDRESIKRALRNSHRPLNIIEANTGRKGINQFEEQQIDVLLIDYRLPDIDGFSVIRALQEKENVCTIIMVSQHEDEAISSQALTIGAHDFLLKSEVNAERLTRTIYQAQHRYILEKELRDKTHSLKNLAQTDFLTGLINRRAFEHILQQSYIESEITSGTVAVLFIDLDHFKNINDSLGHSVGDKVLRKVAVRFKSALDKSQLLARLGGDEFVVLATDIKSDEQAKNIARNIIKSLHTPILVNSIAFDLSASIGISILGLCASTPEELMKSADIAMYKAKENGRSQYRLYSHRMHEEAEDKLQLEYELKNALKLNQFEVYYQPQINSKTNQVEGVEALIRWNHPKKGVLSPYVFLKLAEEMNLISDIGEWVLLTACSQLYKWQQTYGLSPNELSVSVNLSALQLQDIRLLESVCSTLDKSGLDPSSLELEITESSIILSPERIVDRLLKLTQKNIKLSLDDFGTGYSSIQHLHLFPIHTLKIDKEFIAACQQKISQDKVLIAMIQFARTLGLKVIAEGVETQEQLNFCDENQCDLIQGYFYSKPIPASEFEARFLIK</sequence>
<keyword evidence="1" id="KW-0597">Phosphoprotein</keyword>
<dbReference type="InterPro" id="IPR029787">
    <property type="entry name" value="Nucleotide_cyclase"/>
</dbReference>
<evidence type="ECO:0000256" key="1">
    <source>
        <dbReference type="PROSITE-ProRule" id="PRU00169"/>
    </source>
</evidence>
<name>A0ABT4JUA1_9GAMM</name>
<evidence type="ECO:0000313" key="5">
    <source>
        <dbReference type="EMBL" id="MCZ2721942.1"/>
    </source>
</evidence>
<dbReference type="CDD" id="cd17535">
    <property type="entry name" value="REC_NarL-like"/>
    <property type="match status" value="1"/>
</dbReference>
<dbReference type="PANTHER" id="PTHR44757">
    <property type="entry name" value="DIGUANYLATE CYCLASE DGCP"/>
    <property type="match status" value="1"/>
</dbReference>
<dbReference type="InterPro" id="IPR043128">
    <property type="entry name" value="Rev_trsase/Diguanyl_cyclase"/>
</dbReference>
<feature type="domain" description="EAL" evidence="3">
    <location>
        <begin position="322"/>
        <end position="578"/>
    </location>
</feature>
<dbReference type="Gene3D" id="3.20.20.450">
    <property type="entry name" value="EAL domain"/>
    <property type="match status" value="1"/>
</dbReference>
<dbReference type="InterPro" id="IPR001633">
    <property type="entry name" value="EAL_dom"/>
</dbReference>
<gene>
    <name evidence="5" type="ORF">O1D97_09830</name>
</gene>
<feature type="domain" description="GGDEF" evidence="4">
    <location>
        <begin position="180"/>
        <end position="313"/>
    </location>
</feature>
<evidence type="ECO:0000259" key="4">
    <source>
        <dbReference type="PROSITE" id="PS50887"/>
    </source>
</evidence>
<dbReference type="InterPro" id="IPR035919">
    <property type="entry name" value="EAL_sf"/>
</dbReference>
<dbReference type="PROSITE" id="PS50883">
    <property type="entry name" value="EAL"/>
    <property type="match status" value="1"/>
</dbReference>